<dbReference type="RefSeq" id="WP_168769468.1">
    <property type="nucleotide sequence ID" value="NZ_QBUD01000005.1"/>
</dbReference>
<accession>A0A2T6KHF3</accession>
<proteinExistence type="predicted"/>
<reference evidence="2 3" key="1">
    <citation type="submission" date="2018-04" db="EMBL/GenBank/DDBJ databases">
        <title>Genomic Encyclopedia of Archaeal and Bacterial Type Strains, Phase II (KMG-II): from individual species to whole genera.</title>
        <authorList>
            <person name="Goeker M."/>
        </authorList>
    </citation>
    <scope>NUCLEOTIDE SEQUENCE [LARGE SCALE GENOMIC DNA]</scope>
    <source>
        <strain evidence="2 3">DSM 29955</strain>
    </source>
</reference>
<gene>
    <name evidence="2" type="ORF">C8N45_105150</name>
</gene>
<dbReference type="EMBL" id="QBUD01000005">
    <property type="protein sequence ID" value="PUB14927.1"/>
    <property type="molecule type" value="Genomic_DNA"/>
</dbReference>
<evidence type="ECO:0000313" key="3">
    <source>
        <dbReference type="Proteomes" id="UP000244523"/>
    </source>
</evidence>
<evidence type="ECO:0000256" key="1">
    <source>
        <dbReference type="SAM" id="Phobius"/>
    </source>
</evidence>
<keyword evidence="1" id="KW-1133">Transmembrane helix</keyword>
<dbReference type="AlphaFoldDB" id="A0A2T6KHF3"/>
<feature type="transmembrane region" description="Helical" evidence="1">
    <location>
        <begin position="20"/>
        <end position="42"/>
    </location>
</feature>
<protein>
    <submittedName>
        <fullName evidence="2">Uncharacterized protein</fullName>
    </submittedName>
</protein>
<comment type="caution">
    <text evidence="2">The sequence shown here is derived from an EMBL/GenBank/DDBJ whole genome shotgun (WGS) entry which is preliminary data.</text>
</comment>
<sequence>MSAPQTNVEKQAKRHRFPLLGMGGVVILAGLLFIALLTWTAYNADDAQAPAPATQATQ</sequence>
<name>A0A2T6KHF3_9RHOB</name>
<keyword evidence="1" id="KW-0472">Membrane</keyword>
<dbReference type="Proteomes" id="UP000244523">
    <property type="component" value="Unassembled WGS sequence"/>
</dbReference>
<keyword evidence="1" id="KW-0812">Transmembrane</keyword>
<keyword evidence="3" id="KW-1185">Reference proteome</keyword>
<organism evidence="2 3">
    <name type="scientific">Yoonia sediminilitoris</name>
    <dbReference type="NCBI Taxonomy" id="1286148"/>
    <lineage>
        <taxon>Bacteria</taxon>
        <taxon>Pseudomonadati</taxon>
        <taxon>Pseudomonadota</taxon>
        <taxon>Alphaproteobacteria</taxon>
        <taxon>Rhodobacterales</taxon>
        <taxon>Paracoccaceae</taxon>
        <taxon>Yoonia</taxon>
    </lineage>
</organism>
<evidence type="ECO:0000313" key="2">
    <source>
        <dbReference type="EMBL" id="PUB14927.1"/>
    </source>
</evidence>